<keyword evidence="2" id="KW-1185">Reference proteome</keyword>
<reference evidence="1 2" key="1">
    <citation type="journal article" date="2018" name="J. Microbiol.">
        <title>Salicibibacter kimchii gen. nov., sp. nov., a moderately halophilic and alkalitolerant bacterium in the family Bacillaceae, isolated from kimchi.</title>
        <authorList>
            <person name="Jang J.Y."/>
            <person name="Oh Y.J."/>
            <person name="Lim S.K."/>
            <person name="Park H.K."/>
            <person name="Lee C."/>
            <person name="Kim J.Y."/>
            <person name="Lee M.A."/>
            <person name="Choi H.J."/>
        </authorList>
    </citation>
    <scope>NUCLEOTIDE SEQUENCE [LARGE SCALE GENOMIC DNA]</scope>
    <source>
        <strain evidence="1 2">NKC1-1</strain>
    </source>
</reference>
<dbReference type="Proteomes" id="UP000252100">
    <property type="component" value="Chromosome"/>
</dbReference>
<sequence>MFSPDMEELLREEGRVEIPEAYPTQQFEDLIEADGGFSGEEVIIAYYEEEGLSQAQADDIEDVVEALEDDPGELPLQIGGPVLSAALILGGTLRP</sequence>
<accession>A0A345C1Z0</accession>
<name>A0A345C1Z0_9BACI</name>
<evidence type="ECO:0000313" key="1">
    <source>
        <dbReference type="EMBL" id="AXF57221.1"/>
    </source>
</evidence>
<dbReference type="KEGG" id="rue:DT065_15245"/>
<dbReference type="AlphaFoldDB" id="A0A345C1Z0"/>
<evidence type="ECO:0000313" key="2">
    <source>
        <dbReference type="Proteomes" id="UP000252100"/>
    </source>
</evidence>
<dbReference type="EMBL" id="CP031092">
    <property type="protein sequence ID" value="AXF57221.1"/>
    <property type="molecule type" value="Genomic_DNA"/>
</dbReference>
<protein>
    <submittedName>
        <fullName evidence="1">Uncharacterized protein</fullName>
    </submittedName>
</protein>
<proteinExistence type="predicted"/>
<gene>
    <name evidence="1" type="ORF">DT065_15245</name>
</gene>
<organism evidence="1 2">
    <name type="scientific">Salicibibacter kimchii</name>
    <dbReference type="NCBI Taxonomy" id="2099786"/>
    <lineage>
        <taxon>Bacteria</taxon>
        <taxon>Bacillati</taxon>
        <taxon>Bacillota</taxon>
        <taxon>Bacilli</taxon>
        <taxon>Bacillales</taxon>
        <taxon>Bacillaceae</taxon>
        <taxon>Salicibibacter</taxon>
    </lineage>
</organism>